<dbReference type="InterPro" id="IPR000845">
    <property type="entry name" value="Nucleoside_phosphorylase_d"/>
</dbReference>
<dbReference type="GO" id="GO:0004731">
    <property type="term" value="F:purine-nucleoside phosphorylase activity"/>
    <property type="evidence" value="ECO:0007669"/>
    <property type="project" value="InterPro"/>
</dbReference>
<sequence>MTPHISAAKEEIAKLVFLAGDPLRAKWVAEKYLQNYKLVSSVRNVYFYTGEYNGKRVTVGASGMGYGSMGIYAHELFNFYDVDAIVRIGSCGAYSKDLKVGSVVIVDKSKADSPSYAEVSAGESYDTISPSGDLDKKIEAFAKEKGIQTFRGNVHSSNVFYSSLDLEKTIKEKEVIAVEMESFALFVEAKRANKQAACVLTVSDIVGGSEKMTPEERVTCLENMISVALGGCCN</sequence>
<dbReference type="EC" id="2.4.2.3" evidence="1"/>
<dbReference type="RefSeq" id="WP_216083087.1">
    <property type="nucleotide sequence ID" value="NZ_CACTIB010000016.1"/>
</dbReference>
<feature type="domain" description="Nucleoside phosphorylase" evidence="6">
    <location>
        <begin position="14"/>
        <end position="211"/>
    </location>
</feature>
<dbReference type="Pfam" id="PF01048">
    <property type="entry name" value="PNP_UDP_1"/>
    <property type="match status" value="1"/>
</dbReference>
<accession>A0A478FS73</accession>
<protein>
    <recommendedName>
        <fullName evidence="2">Uridine phosphorylase</fullName>
        <ecNumber evidence="1">2.4.2.3</ecNumber>
    </recommendedName>
</protein>
<proteinExistence type="predicted"/>
<evidence type="ECO:0000259" key="6">
    <source>
        <dbReference type="Pfam" id="PF01048"/>
    </source>
</evidence>
<dbReference type="PANTHER" id="PTHR43691:SF11">
    <property type="entry name" value="FI09636P-RELATED"/>
    <property type="match status" value="1"/>
</dbReference>
<dbReference type="InterPro" id="IPR035994">
    <property type="entry name" value="Nucleoside_phosphorylase_sf"/>
</dbReference>
<dbReference type="EMBL" id="BIMN01000006">
    <property type="protein sequence ID" value="GCE63924.1"/>
    <property type="molecule type" value="Genomic_DNA"/>
</dbReference>
<dbReference type="SUPFAM" id="SSF53167">
    <property type="entry name" value="Purine and uridine phosphorylases"/>
    <property type="match status" value="1"/>
</dbReference>
<comment type="caution">
    <text evidence="7">The sequence shown here is derived from an EMBL/GenBank/DDBJ whole genome shotgun (WGS) entry which is preliminary data.</text>
</comment>
<dbReference type="GO" id="GO:0006152">
    <property type="term" value="P:purine nucleoside catabolic process"/>
    <property type="evidence" value="ECO:0007669"/>
    <property type="project" value="TreeGrafter"/>
</dbReference>
<evidence type="ECO:0000256" key="5">
    <source>
        <dbReference type="ARBA" id="ARBA00048447"/>
    </source>
</evidence>
<evidence type="ECO:0000256" key="3">
    <source>
        <dbReference type="ARBA" id="ARBA00022676"/>
    </source>
</evidence>
<dbReference type="Proteomes" id="UP000324831">
    <property type="component" value="Unassembled WGS sequence"/>
</dbReference>
<comment type="catalytic activity">
    <reaction evidence="5">
        <text>uridine + phosphate = alpha-D-ribose 1-phosphate + uracil</text>
        <dbReference type="Rhea" id="RHEA:24388"/>
        <dbReference type="ChEBI" id="CHEBI:16704"/>
        <dbReference type="ChEBI" id="CHEBI:17568"/>
        <dbReference type="ChEBI" id="CHEBI:43474"/>
        <dbReference type="ChEBI" id="CHEBI:57720"/>
        <dbReference type="EC" id="2.4.2.3"/>
    </reaction>
</comment>
<name>A0A478FS73_9MOLU</name>
<evidence type="ECO:0000313" key="8">
    <source>
        <dbReference type="Proteomes" id="UP000324831"/>
    </source>
</evidence>
<reference evidence="7 8" key="1">
    <citation type="submission" date="2019-01" db="EMBL/GenBank/DDBJ databases">
        <title>Draft genome sequences of Candidatus Mycoplasma haemohominis SWG34-3 identified from a patient with pyrexia, anemia and liver dysfunction.</title>
        <authorList>
            <person name="Sekizuka T."/>
            <person name="Hattori N."/>
            <person name="Katano H."/>
            <person name="Takuma T."/>
            <person name="Ito T."/>
            <person name="Arai N."/>
            <person name="Yanai R."/>
            <person name="Ishii S."/>
            <person name="Miura Y."/>
            <person name="Tokunaga T."/>
            <person name="Watanabe H."/>
            <person name="Nomura N."/>
            <person name="Eguchi J."/>
            <person name="Arai T."/>
            <person name="Hasegawa H."/>
            <person name="Nakamaki T."/>
            <person name="Wakita T."/>
            <person name="Niki Y."/>
            <person name="Kuroda M."/>
        </authorList>
    </citation>
    <scope>NUCLEOTIDE SEQUENCE [LARGE SCALE GENOMIC DNA]</scope>
    <source>
        <strain evidence="7">SWG34-3</strain>
    </source>
</reference>
<dbReference type="NCBIfam" id="NF004489">
    <property type="entry name" value="PRK05819.1"/>
    <property type="match status" value="1"/>
</dbReference>
<dbReference type="InterPro" id="IPR004402">
    <property type="entry name" value="DeoD-type"/>
</dbReference>
<evidence type="ECO:0000256" key="4">
    <source>
        <dbReference type="ARBA" id="ARBA00022679"/>
    </source>
</evidence>
<evidence type="ECO:0000256" key="1">
    <source>
        <dbReference type="ARBA" id="ARBA00011888"/>
    </source>
</evidence>
<dbReference type="GO" id="GO:0005829">
    <property type="term" value="C:cytosol"/>
    <property type="evidence" value="ECO:0007669"/>
    <property type="project" value="TreeGrafter"/>
</dbReference>
<organism evidence="7 8">
    <name type="scientific">Candidatus Mycoplasma haematohominis</name>
    <dbReference type="NCBI Taxonomy" id="1494318"/>
    <lineage>
        <taxon>Bacteria</taxon>
        <taxon>Bacillati</taxon>
        <taxon>Mycoplasmatota</taxon>
        <taxon>Mollicutes</taxon>
        <taxon>Mycoplasmataceae</taxon>
        <taxon>Mycoplasma</taxon>
    </lineage>
</organism>
<dbReference type="GO" id="GO:0004850">
    <property type="term" value="F:uridine phosphorylase activity"/>
    <property type="evidence" value="ECO:0007669"/>
    <property type="project" value="UniProtKB-EC"/>
</dbReference>
<keyword evidence="3" id="KW-0328">Glycosyltransferase</keyword>
<keyword evidence="4" id="KW-0808">Transferase</keyword>
<dbReference type="Gene3D" id="3.40.50.1580">
    <property type="entry name" value="Nucleoside phosphorylase domain"/>
    <property type="match status" value="1"/>
</dbReference>
<dbReference type="PANTHER" id="PTHR43691">
    <property type="entry name" value="URIDINE PHOSPHORYLASE"/>
    <property type="match status" value="1"/>
</dbReference>
<gene>
    <name evidence="7" type="primary">deoD</name>
    <name evidence="7" type="ORF">MHSWG343_09310</name>
</gene>
<dbReference type="CDD" id="cd09006">
    <property type="entry name" value="PNP_EcPNPI-like"/>
    <property type="match status" value="1"/>
</dbReference>
<dbReference type="AlphaFoldDB" id="A0A478FS73"/>
<evidence type="ECO:0000256" key="2">
    <source>
        <dbReference type="ARBA" id="ARBA00021980"/>
    </source>
</evidence>
<evidence type="ECO:0000313" key="7">
    <source>
        <dbReference type="EMBL" id="GCE63924.1"/>
    </source>
</evidence>